<dbReference type="GO" id="GO:0005524">
    <property type="term" value="F:ATP binding"/>
    <property type="evidence" value="ECO:0007669"/>
    <property type="project" value="UniProtKB-KW"/>
</dbReference>
<keyword evidence="1" id="KW-0808">Transferase</keyword>
<dbReference type="InterPro" id="IPR000541">
    <property type="entry name" value="Ncs6/Tuc1/Ctu1"/>
</dbReference>
<dbReference type="CDD" id="cd01713">
    <property type="entry name" value="CTU1-like"/>
    <property type="match status" value="1"/>
</dbReference>
<keyword evidence="2" id="KW-0547">Nucleotide-binding</keyword>
<dbReference type="GeneID" id="10669592"/>
<dbReference type="PANTHER" id="PTHR11807:SF12">
    <property type="entry name" value="CYTOPLASMIC TRNA 2-THIOLATION PROTEIN 1"/>
    <property type="match status" value="1"/>
</dbReference>
<feature type="domain" description="tRNA(Ile)-lysidine/2-thiocytidine synthase N-terminal" evidence="3">
    <location>
        <begin position="32"/>
        <end position="166"/>
    </location>
</feature>
<dbReference type="InterPro" id="IPR035107">
    <property type="entry name" value="tRNA_thiolation_TtcA_Ctu1"/>
</dbReference>
<feature type="binding site" evidence="2">
    <location>
        <position position="42"/>
    </location>
    <ligand>
        <name>ATP</name>
        <dbReference type="ChEBI" id="CHEBI:30616"/>
    </ligand>
</feature>
<organism evidence="4 5">
    <name type="scientific">Methanobacterium paludis (strain DSM 25820 / JCM 18151 / SWAN1)</name>
    <dbReference type="NCBI Taxonomy" id="868131"/>
    <lineage>
        <taxon>Archaea</taxon>
        <taxon>Methanobacteriati</taxon>
        <taxon>Methanobacteriota</taxon>
        <taxon>Methanomada group</taxon>
        <taxon>Methanobacteria</taxon>
        <taxon>Methanobacteriales</taxon>
        <taxon>Methanobacteriaceae</taxon>
        <taxon>Methanobacterium</taxon>
    </lineage>
</organism>
<dbReference type="GO" id="GO:0000049">
    <property type="term" value="F:tRNA binding"/>
    <property type="evidence" value="ECO:0007669"/>
    <property type="project" value="InterPro"/>
</dbReference>
<dbReference type="KEGG" id="mew:MSWAN_2074"/>
<reference evidence="4 5" key="1">
    <citation type="journal article" date="2014" name="Int. J. Syst. Evol. Microbiol.">
        <title>Methanobacterium paludis sp. nov. and a novel strain of Methanobacterium lacus isolated from northern peatlands.</title>
        <authorList>
            <person name="Cadillo-Quiroz H."/>
            <person name="Brauer S.L."/>
            <person name="Goodson N."/>
            <person name="Yavitt J.B."/>
            <person name="Zinder S.H."/>
        </authorList>
    </citation>
    <scope>NUCLEOTIDE SEQUENCE [LARGE SCALE GENOMIC DNA]</scope>
    <source>
        <strain evidence="5">DSM 25820 / JCM 18151 / SWAN1</strain>
    </source>
</reference>
<dbReference type="NCBIfam" id="TIGR00269">
    <property type="entry name" value="TIGR00269 family protein"/>
    <property type="match status" value="1"/>
</dbReference>
<protein>
    <recommendedName>
        <fullName evidence="3">tRNA(Ile)-lysidine/2-thiocytidine synthase N-terminal domain-containing protein</fullName>
    </recommendedName>
</protein>
<dbReference type="PANTHER" id="PTHR11807">
    <property type="entry name" value="ATPASES OF THE PP SUPERFAMILY-RELATED"/>
    <property type="match status" value="1"/>
</dbReference>
<evidence type="ECO:0000313" key="5">
    <source>
        <dbReference type="Proteomes" id="UP000009231"/>
    </source>
</evidence>
<keyword evidence="2" id="KW-0067">ATP-binding</keyword>
<feature type="binding site" evidence="2">
    <location>
        <position position="142"/>
    </location>
    <ligand>
        <name>ATP</name>
        <dbReference type="ChEBI" id="CHEBI:30616"/>
    </ligand>
</feature>
<dbReference type="Gene3D" id="3.40.50.620">
    <property type="entry name" value="HUPs"/>
    <property type="match status" value="1"/>
</dbReference>
<dbReference type="GO" id="GO:0002143">
    <property type="term" value="P:tRNA wobble position uridine thiolation"/>
    <property type="evidence" value="ECO:0007669"/>
    <property type="project" value="TreeGrafter"/>
</dbReference>
<dbReference type="InterPro" id="IPR014729">
    <property type="entry name" value="Rossmann-like_a/b/a_fold"/>
</dbReference>
<dbReference type="SUPFAM" id="SSF52402">
    <property type="entry name" value="Adenine nucleotide alpha hydrolases-like"/>
    <property type="match status" value="1"/>
</dbReference>
<dbReference type="GO" id="GO:0002144">
    <property type="term" value="C:cytosolic tRNA wobble base thiouridylase complex"/>
    <property type="evidence" value="ECO:0007669"/>
    <property type="project" value="TreeGrafter"/>
</dbReference>
<dbReference type="Pfam" id="PF01171">
    <property type="entry name" value="ATP_bind_3"/>
    <property type="match status" value="1"/>
</dbReference>
<dbReference type="AlphaFoldDB" id="F6D2F0"/>
<keyword evidence="5" id="KW-1185">Reference proteome</keyword>
<feature type="binding site" evidence="2">
    <location>
        <position position="147"/>
    </location>
    <ligand>
        <name>ATP</name>
        <dbReference type="ChEBI" id="CHEBI:30616"/>
    </ligand>
</feature>
<dbReference type="eggNOG" id="arCOG00042">
    <property type="taxonomic scope" value="Archaea"/>
</dbReference>
<feature type="binding site" evidence="2">
    <location>
        <begin position="36"/>
        <end position="38"/>
    </location>
    <ligand>
        <name>ATP</name>
        <dbReference type="ChEBI" id="CHEBI:30616"/>
    </ligand>
</feature>
<evidence type="ECO:0000259" key="3">
    <source>
        <dbReference type="Pfam" id="PF01171"/>
    </source>
</evidence>
<dbReference type="STRING" id="868131.MSWAN_2074"/>
<evidence type="ECO:0000256" key="1">
    <source>
        <dbReference type="ARBA" id="ARBA00022679"/>
    </source>
</evidence>
<proteinExistence type="predicted"/>
<dbReference type="RefSeq" id="WP_013826581.1">
    <property type="nucleotide sequence ID" value="NC_015574.1"/>
</dbReference>
<dbReference type="InterPro" id="IPR011063">
    <property type="entry name" value="TilS/TtcA_N"/>
</dbReference>
<dbReference type="EMBL" id="CP002772">
    <property type="protein sequence ID" value="AEG19082.1"/>
    <property type="molecule type" value="Genomic_DNA"/>
</dbReference>
<dbReference type="Proteomes" id="UP000009231">
    <property type="component" value="Chromosome"/>
</dbReference>
<evidence type="ECO:0000313" key="4">
    <source>
        <dbReference type="EMBL" id="AEG19082.1"/>
    </source>
</evidence>
<dbReference type="GO" id="GO:0016740">
    <property type="term" value="F:transferase activity"/>
    <property type="evidence" value="ECO:0007669"/>
    <property type="project" value="UniProtKB-KW"/>
</dbReference>
<dbReference type="PIRSF" id="PIRSF004976">
    <property type="entry name" value="ATPase_YdaO"/>
    <property type="match status" value="1"/>
</dbReference>
<dbReference type="OrthoDB" id="33422at2157"/>
<sequence>MKQLDKESFNSYIENTARSVIKDYRLIEPGEKIVVGLSGGKDSVLTLYILSKFMDDFDFEMVAISIDEGISGYRCEGIKTARKIARDLGVELVEKSFKDEFGFLLDDISDFYKSSCIPCGVFRRTLLNKTAYQLGADKLATGHNMDDEIQSFLMSFARADFRRFIKFGPKLDKIHPKLVPRIKPLWKIPEKDVGIWAILNGIDVHFAECPYSHTSLRAKMKDHLNRLEGKRPGTKIAILESFDKTFKFDKIVVELGECELCGEPSSLRICKACEMVEDIKNRIVIPE</sequence>
<gene>
    <name evidence="4" type="ordered locus">MSWAN_2074</name>
</gene>
<evidence type="ECO:0000256" key="2">
    <source>
        <dbReference type="PIRSR" id="PIRSR004976-51"/>
    </source>
</evidence>
<dbReference type="HOGENOM" id="CLU_026481_1_1_2"/>
<dbReference type="InterPro" id="IPR056369">
    <property type="entry name" value="CTU1-like_ATP-bd"/>
</dbReference>
<feature type="binding site" evidence="2">
    <location>
        <position position="66"/>
    </location>
    <ligand>
        <name>ATP</name>
        <dbReference type="ChEBI" id="CHEBI:30616"/>
    </ligand>
</feature>
<name>F6D2F0_METPW</name>
<accession>F6D2F0</accession>